<dbReference type="OrthoDB" id="5460360at2"/>
<dbReference type="STRING" id="1714355.BTO28_01720"/>
<dbReference type="PANTHER" id="PTHR38457:SF1">
    <property type="entry name" value="REGULATOR ABRB-RELATED"/>
    <property type="match status" value="1"/>
</dbReference>
<comment type="caution">
    <text evidence="2">The sequence shown here is derived from an EMBL/GenBank/DDBJ whole genome shotgun (WGS) entry which is preliminary data.</text>
</comment>
<dbReference type="InterPro" id="IPR017516">
    <property type="entry name" value="AbrB_dup"/>
</dbReference>
<evidence type="ECO:0000313" key="3">
    <source>
        <dbReference type="Proteomes" id="UP000188613"/>
    </source>
</evidence>
<dbReference type="GO" id="GO:0016020">
    <property type="term" value="C:membrane"/>
    <property type="evidence" value="ECO:0007669"/>
    <property type="project" value="InterPro"/>
</dbReference>
<organism evidence="2 3">
    <name type="scientific">Domibacillus epiphyticus</name>
    <dbReference type="NCBI Taxonomy" id="1714355"/>
    <lineage>
        <taxon>Bacteria</taxon>
        <taxon>Bacillati</taxon>
        <taxon>Bacillota</taxon>
        <taxon>Bacilli</taxon>
        <taxon>Bacillales</taxon>
        <taxon>Bacillaceae</taxon>
        <taxon>Domibacillus</taxon>
    </lineage>
</organism>
<gene>
    <name evidence="2" type="ORF">BTO28_01720</name>
</gene>
<dbReference type="RefSeq" id="WP_076763471.1">
    <property type="nucleotide sequence ID" value="NZ_MSFI01000002.1"/>
</dbReference>
<dbReference type="Pfam" id="PF05145">
    <property type="entry name" value="AbrB"/>
    <property type="match status" value="1"/>
</dbReference>
<keyword evidence="1" id="KW-0812">Transmembrane</keyword>
<name>A0A1V2AC33_9BACI</name>
<feature type="transmembrane region" description="Helical" evidence="1">
    <location>
        <begin position="151"/>
        <end position="173"/>
    </location>
</feature>
<dbReference type="PIRSF" id="PIRSF038991">
    <property type="entry name" value="Protein_AbrB"/>
    <property type="match status" value="1"/>
</dbReference>
<protein>
    <submittedName>
        <fullName evidence="2">AbrB family transcriptional regulator</fullName>
    </submittedName>
</protein>
<keyword evidence="1" id="KW-1133">Transmembrane helix</keyword>
<dbReference type="AlphaFoldDB" id="A0A1V2AC33"/>
<feature type="transmembrane region" description="Helical" evidence="1">
    <location>
        <begin position="91"/>
        <end position="112"/>
    </location>
</feature>
<sequence>MKKWHVTEQSASTQIAAAAVIAFMGGGIFWAIQTPIPWLLGPMTALLLASRFKRIHLAWSAKIRDTGLIIAGYSIGMSFTKESLFQITDQLSAMMLYTCLIVVFCALIALFISKISGIDYPTALTASIPGGLSQIIIFAEEMKDIDITTVAFFHVIRVLMVVFFVPFLVFSPLFTPDSSISSFAMLTDTVPQWGDLFPSIVAFGLVCYLAAKLGEKIKLPAPYFLGPVIAASSLTISGVHGPLLPPSLLDVSQFMIGGYIGLLLKPEQLKDKTKMISLSIISGLLLICASFAFSVLLSKQYDLSSLTSFLSLAPGGMDQMSIVAHEVNADVSTVTSYQLFRMMFIFFAVPAMLRLVLKIRWNKQEKTSRKTSK</sequence>
<dbReference type="NCBIfam" id="TIGR03082">
    <property type="entry name" value="Gneg_AbrB_dup"/>
    <property type="match status" value="2"/>
</dbReference>
<feature type="transmembrane region" description="Helical" evidence="1">
    <location>
        <begin position="193"/>
        <end position="211"/>
    </location>
</feature>
<evidence type="ECO:0000256" key="1">
    <source>
        <dbReference type="SAM" id="Phobius"/>
    </source>
</evidence>
<dbReference type="PANTHER" id="PTHR38457">
    <property type="entry name" value="REGULATOR ABRB-RELATED"/>
    <property type="match status" value="1"/>
</dbReference>
<dbReference type="GO" id="GO:0010468">
    <property type="term" value="P:regulation of gene expression"/>
    <property type="evidence" value="ECO:0007669"/>
    <property type="project" value="InterPro"/>
</dbReference>
<dbReference type="EMBL" id="MSFI01000002">
    <property type="protein sequence ID" value="OMP68364.1"/>
    <property type="molecule type" value="Genomic_DNA"/>
</dbReference>
<feature type="transmembrane region" description="Helical" evidence="1">
    <location>
        <begin position="339"/>
        <end position="357"/>
    </location>
</feature>
<keyword evidence="1" id="KW-0472">Membrane</keyword>
<proteinExistence type="predicted"/>
<evidence type="ECO:0000313" key="2">
    <source>
        <dbReference type="EMBL" id="OMP68364.1"/>
    </source>
</evidence>
<feature type="transmembrane region" description="Helical" evidence="1">
    <location>
        <begin position="276"/>
        <end position="297"/>
    </location>
</feature>
<keyword evidence="3" id="KW-1185">Reference proteome</keyword>
<accession>A0A1V2AC33</accession>
<feature type="transmembrane region" description="Helical" evidence="1">
    <location>
        <begin position="12"/>
        <end position="30"/>
    </location>
</feature>
<dbReference type="Proteomes" id="UP000188613">
    <property type="component" value="Unassembled WGS sequence"/>
</dbReference>
<reference evidence="2 3" key="1">
    <citation type="submission" date="2016-12" db="EMBL/GenBank/DDBJ databases">
        <title>Domibacillus sp. SAB 38T whole genome sequencing.</title>
        <authorList>
            <person name="Verma A."/>
            <person name="Ojha A.K."/>
            <person name="Krishnamurthi S."/>
        </authorList>
    </citation>
    <scope>NUCLEOTIDE SEQUENCE [LARGE SCALE GENOMIC DNA]</scope>
    <source>
        <strain evidence="2 3">SAB 38</strain>
    </source>
</reference>
<dbReference type="InterPro" id="IPR007820">
    <property type="entry name" value="AbrB_fam"/>
</dbReference>